<evidence type="ECO:0000313" key="1">
    <source>
        <dbReference type="EMBL" id="KAI7726095.1"/>
    </source>
</evidence>
<name>A0AAD5BMI5_AMBAR</name>
<accession>A0AAD5BMI5</accession>
<feature type="non-terminal residue" evidence="1">
    <location>
        <position position="1"/>
    </location>
</feature>
<protein>
    <submittedName>
        <fullName evidence="1">Uncharacterized protein</fullName>
    </submittedName>
</protein>
<keyword evidence="2" id="KW-1185">Reference proteome</keyword>
<proteinExistence type="predicted"/>
<dbReference type="AlphaFoldDB" id="A0AAD5BMI5"/>
<dbReference type="Proteomes" id="UP001206925">
    <property type="component" value="Unassembled WGS sequence"/>
</dbReference>
<gene>
    <name evidence="1" type="ORF">M8C21_022012</name>
</gene>
<evidence type="ECO:0000313" key="2">
    <source>
        <dbReference type="Proteomes" id="UP001206925"/>
    </source>
</evidence>
<dbReference type="EMBL" id="JAMZMK010011756">
    <property type="protein sequence ID" value="KAI7726095.1"/>
    <property type="molecule type" value="Genomic_DNA"/>
</dbReference>
<reference evidence="1" key="1">
    <citation type="submission" date="2022-06" db="EMBL/GenBank/DDBJ databases">
        <title>Uncovering the hologenomic basis of an extraordinary plant invasion.</title>
        <authorList>
            <person name="Bieker V.C."/>
            <person name="Martin M.D."/>
            <person name="Gilbert T."/>
            <person name="Hodgins K."/>
            <person name="Battlay P."/>
            <person name="Petersen B."/>
            <person name="Wilson J."/>
        </authorList>
    </citation>
    <scope>NUCLEOTIDE SEQUENCE</scope>
    <source>
        <strain evidence="1">AA19_3_7</strain>
        <tissue evidence="1">Leaf</tissue>
    </source>
</reference>
<comment type="caution">
    <text evidence="1">The sequence shown here is derived from an EMBL/GenBank/DDBJ whole genome shotgun (WGS) entry which is preliminary data.</text>
</comment>
<sequence length="253" mass="28848">RTVLFQLSSNNPSLSKFKFISPNKICKTNSKTSQSQNRILSHLLHGFQVRESRDERRISGGDRLLHAEVSDCEETGRLAFIPESLHAPSGDWNENKYGCSIYLPFSDLEASINRIMMVNIPYHSEIVAGGNSKKTELNDCNTSCDQLRQRDRLLSTENEMFKEHVVRLEVKPCVQIASTVKYRHLYVEIKMAVEDYITNLLSMHWTKRRLLESFMLASGVDVSPLKLVKAIAEFLADDLINVANGSSNKYLFF</sequence>
<organism evidence="1 2">
    <name type="scientific">Ambrosia artemisiifolia</name>
    <name type="common">Common ragweed</name>
    <dbReference type="NCBI Taxonomy" id="4212"/>
    <lineage>
        <taxon>Eukaryota</taxon>
        <taxon>Viridiplantae</taxon>
        <taxon>Streptophyta</taxon>
        <taxon>Embryophyta</taxon>
        <taxon>Tracheophyta</taxon>
        <taxon>Spermatophyta</taxon>
        <taxon>Magnoliopsida</taxon>
        <taxon>eudicotyledons</taxon>
        <taxon>Gunneridae</taxon>
        <taxon>Pentapetalae</taxon>
        <taxon>asterids</taxon>
        <taxon>campanulids</taxon>
        <taxon>Asterales</taxon>
        <taxon>Asteraceae</taxon>
        <taxon>Asteroideae</taxon>
        <taxon>Heliantheae alliance</taxon>
        <taxon>Heliantheae</taxon>
        <taxon>Ambrosia</taxon>
    </lineage>
</organism>